<dbReference type="CDD" id="cd00085">
    <property type="entry name" value="HNHc"/>
    <property type="match status" value="1"/>
</dbReference>
<keyword evidence="2" id="KW-0255">Endonuclease</keyword>
<evidence type="ECO:0000313" key="2">
    <source>
        <dbReference type="EMBL" id="QJA91038.1"/>
    </source>
</evidence>
<dbReference type="GO" id="GO:0008270">
    <property type="term" value="F:zinc ion binding"/>
    <property type="evidence" value="ECO:0007669"/>
    <property type="project" value="InterPro"/>
</dbReference>
<name>A0A6M3LD53_9ZZZZ</name>
<dbReference type="InterPro" id="IPR052892">
    <property type="entry name" value="NA-targeting_endonuclease"/>
</dbReference>
<accession>A0A6M3LD53</accession>
<dbReference type="GO" id="GO:0003676">
    <property type="term" value="F:nucleic acid binding"/>
    <property type="evidence" value="ECO:0007669"/>
    <property type="project" value="InterPro"/>
</dbReference>
<sequence length="78" mass="8370">MEDFGGKCAYCGQPATGWDHIVPVAHGGQTTPGNVVPACSSCNSSKKTRDVLEWLDSRGLEPNPALYDRMILALIHGE</sequence>
<feature type="domain" description="HNH nuclease" evidence="1">
    <location>
        <begin position="1"/>
        <end position="44"/>
    </location>
</feature>
<evidence type="ECO:0000259" key="1">
    <source>
        <dbReference type="SMART" id="SM00507"/>
    </source>
</evidence>
<dbReference type="GO" id="GO:0004519">
    <property type="term" value="F:endonuclease activity"/>
    <property type="evidence" value="ECO:0007669"/>
    <property type="project" value="UniProtKB-KW"/>
</dbReference>
<dbReference type="InterPro" id="IPR003615">
    <property type="entry name" value="HNH_nuc"/>
</dbReference>
<proteinExistence type="predicted"/>
<keyword evidence="2" id="KW-0378">Hydrolase</keyword>
<gene>
    <name evidence="2" type="ORF">MM415B03496_0007</name>
</gene>
<dbReference type="SMART" id="SM00507">
    <property type="entry name" value="HNHc"/>
    <property type="match status" value="1"/>
</dbReference>
<keyword evidence="2" id="KW-0540">Nuclease</keyword>
<dbReference type="Gene3D" id="1.10.30.50">
    <property type="match status" value="1"/>
</dbReference>
<dbReference type="AlphaFoldDB" id="A0A6M3LD53"/>
<protein>
    <submittedName>
        <fullName evidence="2">Putative homing endonuclease</fullName>
    </submittedName>
</protein>
<reference evidence="2" key="1">
    <citation type="submission" date="2020-03" db="EMBL/GenBank/DDBJ databases">
        <title>The deep terrestrial virosphere.</title>
        <authorList>
            <person name="Holmfeldt K."/>
            <person name="Nilsson E."/>
            <person name="Simone D."/>
            <person name="Lopez-Fernandez M."/>
            <person name="Wu X."/>
            <person name="de Brujin I."/>
            <person name="Lundin D."/>
            <person name="Andersson A."/>
            <person name="Bertilsson S."/>
            <person name="Dopson M."/>
        </authorList>
    </citation>
    <scope>NUCLEOTIDE SEQUENCE</scope>
    <source>
        <strain evidence="2">MM415B03496</strain>
    </source>
</reference>
<dbReference type="PANTHER" id="PTHR33877">
    <property type="entry name" value="SLL1193 PROTEIN"/>
    <property type="match status" value="1"/>
</dbReference>
<dbReference type="EMBL" id="MT142956">
    <property type="protein sequence ID" value="QJA91038.1"/>
    <property type="molecule type" value="Genomic_DNA"/>
</dbReference>
<organism evidence="2">
    <name type="scientific">viral metagenome</name>
    <dbReference type="NCBI Taxonomy" id="1070528"/>
    <lineage>
        <taxon>unclassified sequences</taxon>
        <taxon>metagenomes</taxon>
        <taxon>organismal metagenomes</taxon>
    </lineage>
</organism>
<dbReference type="Pfam" id="PF01844">
    <property type="entry name" value="HNH"/>
    <property type="match status" value="1"/>
</dbReference>
<dbReference type="InterPro" id="IPR002711">
    <property type="entry name" value="HNH"/>
</dbReference>
<dbReference type="PANTHER" id="PTHR33877:SF1">
    <property type="entry name" value="TYPE IV METHYL-DIRECTED RESTRICTION ENZYME ECOKMCRA"/>
    <property type="match status" value="1"/>
</dbReference>